<accession>A0A382K9T9</accession>
<dbReference type="EMBL" id="UINC01078897">
    <property type="protein sequence ID" value="SVC20405.1"/>
    <property type="molecule type" value="Genomic_DNA"/>
</dbReference>
<reference evidence="2" key="1">
    <citation type="submission" date="2018-05" db="EMBL/GenBank/DDBJ databases">
        <authorList>
            <person name="Lanie J.A."/>
            <person name="Ng W.-L."/>
            <person name="Kazmierczak K.M."/>
            <person name="Andrzejewski T.M."/>
            <person name="Davidsen T.M."/>
            <person name="Wayne K.J."/>
            <person name="Tettelin H."/>
            <person name="Glass J.I."/>
            <person name="Rusch D."/>
            <person name="Podicherti R."/>
            <person name="Tsui H.-C.T."/>
            <person name="Winkler M.E."/>
        </authorList>
    </citation>
    <scope>NUCLEOTIDE SEQUENCE</scope>
</reference>
<feature type="non-terminal residue" evidence="2">
    <location>
        <position position="161"/>
    </location>
</feature>
<evidence type="ECO:0000313" key="2">
    <source>
        <dbReference type="EMBL" id="SVC20405.1"/>
    </source>
</evidence>
<organism evidence="2">
    <name type="scientific">marine metagenome</name>
    <dbReference type="NCBI Taxonomy" id="408172"/>
    <lineage>
        <taxon>unclassified sequences</taxon>
        <taxon>metagenomes</taxon>
        <taxon>ecological metagenomes</taxon>
    </lineage>
</organism>
<feature type="compositionally biased region" description="Basic and acidic residues" evidence="1">
    <location>
        <begin position="1"/>
        <end position="21"/>
    </location>
</feature>
<evidence type="ECO:0000256" key="1">
    <source>
        <dbReference type="SAM" id="MobiDB-lite"/>
    </source>
</evidence>
<proteinExistence type="predicted"/>
<gene>
    <name evidence="2" type="ORF">METZ01_LOCUS273259</name>
</gene>
<dbReference type="AlphaFoldDB" id="A0A382K9T9"/>
<sequence>MTEDNKQNEHKEETQKPRDHSGVMMTGHIKIFDPETGEVIVDKSNAIHYENMSQSLANSLANKTTGFVHEMAFGNGGTSVDPTGIITYLTPNSTGTNSTLYNQTYYKVIDDNSSTNKDTTRNKMEVRHTAGNKYTDIVCTCTLDYGEPTGQAAFDNTTNFN</sequence>
<protein>
    <submittedName>
        <fullName evidence="2">Uncharacterized protein</fullName>
    </submittedName>
</protein>
<feature type="region of interest" description="Disordered" evidence="1">
    <location>
        <begin position="1"/>
        <end position="22"/>
    </location>
</feature>
<name>A0A382K9T9_9ZZZZ</name>